<evidence type="ECO:0000256" key="2">
    <source>
        <dbReference type="ARBA" id="ARBA00022490"/>
    </source>
</evidence>
<dbReference type="GO" id="GO:0000976">
    <property type="term" value="F:transcription cis-regulatory region binding"/>
    <property type="evidence" value="ECO:0007669"/>
    <property type="project" value="TreeGrafter"/>
</dbReference>
<dbReference type="RefSeq" id="WP_246913682.1">
    <property type="nucleotide sequence ID" value="NZ_JALJRB010000029.1"/>
</dbReference>
<dbReference type="NCBIfam" id="TIGR00242">
    <property type="entry name" value="division/cell wall cluster transcriptional repressor MraZ"/>
    <property type="match status" value="1"/>
</dbReference>
<dbReference type="GO" id="GO:2000143">
    <property type="term" value="P:negative regulation of DNA-templated transcription initiation"/>
    <property type="evidence" value="ECO:0007669"/>
    <property type="project" value="TreeGrafter"/>
</dbReference>
<comment type="subcellular location">
    <subcellularLocation>
        <location evidence="7">Cytoplasm</location>
        <location evidence="7">Nucleoid</location>
    </subcellularLocation>
</comment>
<keyword evidence="4 7" id="KW-0805">Transcription regulation</keyword>
<keyword evidence="3" id="KW-0677">Repeat</keyword>
<evidence type="ECO:0000256" key="1">
    <source>
        <dbReference type="ARBA" id="ARBA00013860"/>
    </source>
</evidence>
<dbReference type="Pfam" id="PF02381">
    <property type="entry name" value="MraZ"/>
    <property type="match status" value="2"/>
</dbReference>
<keyword evidence="10" id="KW-1185">Reference proteome</keyword>
<dbReference type="HAMAP" id="MF_01008">
    <property type="entry name" value="MraZ"/>
    <property type="match status" value="1"/>
</dbReference>
<comment type="caution">
    <text evidence="9">The sequence shown here is derived from an EMBL/GenBank/DDBJ whole genome shotgun (WGS) entry which is preliminary data.</text>
</comment>
<reference evidence="9" key="1">
    <citation type="submission" date="2022-04" db="EMBL/GenBank/DDBJ databases">
        <title>Desulfatitalea alkaliphila sp. nov., a novel anaerobic sulfate-reducing bacterium isolated from terrestrial mud volcano, Taman Peninsula, Russia.</title>
        <authorList>
            <person name="Khomyakova M.A."/>
            <person name="Merkel A.Y."/>
            <person name="Slobodkin A.I."/>
        </authorList>
    </citation>
    <scope>NUCLEOTIDE SEQUENCE</scope>
    <source>
        <strain evidence="9">M08but</strain>
    </source>
</reference>
<dbReference type="Gene3D" id="3.40.1550.20">
    <property type="entry name" value="Transcriptional regulator MraZ domain"/>
    <property type="match status" value="1"/>
</dbReference>
<keyword evidence="6 7" id="KW-0804">Transcription</keyword>
<dbReference type="GO" id="GO:0005737">
    <property type="term" value="C:cytoplasm"/>
    <property type="evidence" value="ECO:0007669"/>
    <property type="project" value="UniProtKB-UniRule"/>
</dbReference>
<dbReference type="InterPro" id="IPR003444">
    <property type="entry name" value="MraZ"/>
</dbReference>
<dbReference type="InterPro" id="IPR035644">
    <property type="entry name" value="MraZ_C"/>
</dbReference>
<dbReference type="InterPro" id="IPR037914">
    <property type="entry name" value="SpoVT-AbrB_sf"/>
</dbReference>
<accession>A0AA41UK40</accession>
<dbReference type="PANTHER" id="PTHR34701:SF1">
    <property type="entry name" value="TRANSCRIPTIONAL REGULATOR MRAZ"/>
    <property type="match status" value="1"/>
</dbReference>
<comment type="subunit">
    <text evidence="7">Forms oligomers.</text>
</comment>
<keyword evidence="5 7" id="KW-0238">DNA-binding</keyword>
<evidence type="ECO:0000256" key="3">
    <source>
        <dbReference type="ARBA" id="ARBA00022737"/>
    </source>
</evidence>
<dbReference type="PANTHER" id="PTHR34701">
    <property type="entry name" value="TRANSCRIPTIONAL REGULATOR MRAZ"/>
    <property type="match status" value="1"/>
</dbReference>
<evidence type="ECO:0000256" key="4">
    <source>
        <dbReference type="ARBA" id="ARBA00023015"/>
    </source>
</evidence>
<keyword evidence="2 7" id="KW-0963">Cytoplasm</keyword>
<dbReference type="InterPro" id="IPR020603">
    <property type="entry name" value="MraZ_dom"/>
</dbReference>
<dbReference type="Proteomes" id="UP001165427">
    <property type="component" value="Unassembled WGS sequence"/>
</dbReference>
<organism evidence="9 10">
    <name type="scientific">Desulfatitalea alkaliphila</name>
    <dbReference type="NCBI Taxonomy" id="2929485"/>
    <lineage>
        <taxon>Bacteria</taxon>
        <taxon>Pseudomonadati</taxon>
        <taxon>Thermodesulfobacteriota</taxon>
        <taxon>Desulfobacteria</taxon>
        <taxon>Desulfobacterales</taxon>
        <taxon>Desulfosarcinaceae</taxon>
        <taxon>Desulfatitalea</taxon>
    </lineage>
</organism>
<dbReference type="PROSITE" id="PS51740">
    <property type="entry name" value="SPOVT_ABRB"/>
    <property type="match status" value="2"/>
</dbReference>
<evidence type="ECO:0000256" key="6">
    <source>
        <dbReference type="ARBA" id="ARBA00023163"/>
    </source>
</evidence>
<evidence type="ECO:0000256" key="7">
    <source>
        <dbReference type="HAMAP-Rule" id="MF_01008"/>
    </source>
</evidence>
<dbReference type="GO" id="GO:0003700">
    <property type="term" value="F:DNA-binding transcription factor activity"/>
    <property type="evidence" value="ECO:0007669"/>
    <property type="project" value="UniProtKB-UniRule"/>
</dbReference>
<dbReference type="GO" id="GO:0009295">
    <property type="term" value="C:nucleoid"/>
    <property type="evidence" value="ECO:0007669"/>
    <property type="project" value="UniProtKB-SubCell"/>
</dbReference>
<sequence length="148" mass="16987">MFRGSSTHTLDDKGRFIIPSRFRDLIRAGGGDSVMITRLDGSLYACTLNEWAKIEQRMAALAETSDYIRRFRRVFGGNAHDCTCDKQGRVLIPPSLRAYAQLEKEIVLVGVQNHFEIWSHENWEKENQTMELDMQQAEVRNEIAKLGL</sequence>
<dbReference type="CDD" id="cd16320">
    <property type="entry name" value="MraZ_N"/>
    <property type="match status" value="1"/>
</dbReference>
<name>A0AA41UK40_9BACT</name>
<dbReference type="AlphaFoldDB" id="A0AA41UK40"/>
<feature type="domain" description="SpoVT-AbrB" evidence="8">
    <location>
        <begin position="5"/>
        <end position="50"/>
    </location>
</feature>
<dbReference type="SUPFAM" id="SSF89447">
    <property type="entry name" value="AbrB/MazE/MraZ-like"/>
    <property type="match status" value="1"/>
</dbReference>
<gene>
    <name evidence="7 9" type="primary">mraZ</name>
    <name evidence="9" type="ORF">MRX98_18745</name>
</gene>
<evidence type="ECO:0000259" key="8">
    <source>
        <dbReference type="PROSITE" id="PS51740"/>
    </source>
</evidence>
<proteinExistence type="inferred from homology"/>
<feature type="domain" description="SpoVT-AbrB" evidence="8">
    <location>
        <begin position="79"/>
        <end position="122"/>
    </location>
</feature>
<dbReference type="CDD" id="cd16321">
    <property type="entry name" value="MraZ_C"/>
    <property type="match status" value="1"/>
</dbReference>
<dbReference type="InterPro" id="IPR035642">
    <property type="entry name" value="MraZ_N"/>
</dbReference>
<dbReference type="InterPro" id="IPR038619">
    <property type="entry name" value="MraZ_sf"/>
</dbReference>
<dbReference type="EMBL" id="JALJRB010000029">
    <property type="protein sequence ID" value="MCJ8502620.1"/>
    <property type="molecule type" value="Genomic_DNA"/>
</dbReference>
<dbReference type="InterPro" id="IPR007159">
    <property type="entry name" value="SpoVT-AbrB_dom"/>
</dbReference>
<evidence type="ECO:0000313" key="10">
    <source>
        <dbReference type="Proteomes" id="UP001165427"/>
    </source>
</evidence>
<comment type="similarity">
    <text evidence="7">Belongs to the MraZ family.</text>
</comment>
<protein>
    <recommendedName>
        <fullName evidence="1 7">Transcriptional regulator MraZ</fullName>
    </recommendedName>
</protein>
<evidence type="ECO:0000313" key="9">
    <source>
        <dbReference type="EMBL" id="MCJ8502620.1"/>
    </source>
</evidence>
<evidence type="ECO:0000256" key="5">
    <source>
        <dbReference type="ARBA" id="ARBA00023125"/>
    </source>
</evidence>